<keyword evidence="2" id="KW-0732">Signal</keyword>
<evidence type="ECO:0000256" key="1">
    <source>
        <dbReference type="SAM" id="MobiDB-lite"/>
    </source>
</evidence>
<evidence type="ECO:0000313" key="3">
    <source>
        <dbReference type="EMBL" id="GMR31864.1"/>
    </source>
</evidence>
<evidence type="ECO:0000256" key="2">
    <source>
        <dbReference type="SAM" id="SignalP"/>
    </source>
</evidence>
<comment type="caution">
    <text evidence="3">The sequence shown here is derived from an EMBL/GenBank/DDBJ whole genome shotgun (WGS) entry which is preliminary data.</text>
</comment>
<feature type="non-terminal residue" evidence="3">
    <location>
        <position position="119"/>
    </location>
</feature>
<dbReference type="AlphaFoldDB" id="A0AAN5C7K6"/>
<feature type="compositionally biased region" description="Basic residues" evidence="1">
    <location>
        <begin position="66"/>
        <end position="82"/>
    </location>
</feature>
<reference evidence="4" key="1">
    <citation type="submission" date="2022-10" db="EMBL/GenBank/DDBJ databases">
        <title>Genome assembly of Pristionchus species.</title>
        <authorList>
            <person name="Yoshida K."/>
            <person name="Sommer R.J."/>
        </authorList>
    </citation>
    <scope>NUCLEOTIDE SEQUENCE [LARGE SCALE GENOMIC DNA]</scope>
    <source>
        <strain evidence="4">RS5460</strain>
    </source>
</reference>
<organism evidence="3 4">
    <name type="scientific">Pristionchus mayeri</name>
    <dbReference type="NCBI Taxonomy" id="1317129"/>
    <lineage>
        <taxon>Eukaryota</taxon>
        <taxon>Metazoa</taxon>
        <taxon>Ecdysozoa</taxon>
        <taxon>Nematoda</taxon>
        <taxon>Chromadorea</taxon>
        <taxon>Rhabditida</taxon>
        <taxon>Rhabditina</taxon>
        <taxon>Diplogasteromorpha</taxon>
        <taxon>Diplogasteroidea</taxon>
        <taxon>Neodiplogasteridae</taxon>
        <taxon>Pristionchus</taxon>
    </lineage>
</organism>
<dbReference type="EMBL" id="BTRK01000001">
    <property type="protein sequence ID" value="GMR31864.1"/>
    <property type="molecule type" value="Genomic_DNA"/>
</dbReference>
<dbReference type="Proteomes" id="UP001328107">
    <property type="component" value="Unassembled WGS sequence"/>
</dbReference>
<evidence type="ECO:0008006" key="5">
    <source>
        <dbReference type="Google" id="ProtNLM"/>
    </source>
</evidence>
<protein>
    <recommendedName>
        <fullName evidence="5">Secreted protein</fullName>
    </recommendedName>
</protein>
<proteinExistence type="predicted"/>
<feature type="compositionally biased region" description="Basic residues" evidence="1">
    <location>
        <begin position="107"/>
        <end position="119"/>
    </location>
</feature>
<feature type="chain" id="PRO_5043046164" description="Secreted protein" evidence="2">
    <location>
        <begin position="17"/>
        <end position="119"/>
    </location>
</feature>
<evidence type="ECO:0000313" key="4">
    <source>
        <dbReference type="Proteomes" id="UP001328107"/>
    </source>
</evidence>
<feature type="non-terminal residue" evidence="3">
    <location>
        <position position="1"/>
    </location>
</feature>
<feature type="region of interest" description="Disordered" evidence="1">
    <location>
        <begin position="41"/>
        <end position="119"/>
    </location>
</feature>
<name>A0AAN5C7K6_9BILA</name>
<sequence>PLLLLSSLIYHTVSQGCGCRGSSSCGQGGCGSSGGCTGAEVGNNYASSYQRDEERGFQGSLERLGSKRKRGRNGNRGEKRRRKYEDDYDEEEKSVNYDSEYDESDRRRRPTKIRDPKKR</sequence>
<gene>
    <name evidence="3" type="ORF">PMAYCL1PPCAC_02059</name>
</gene>
<feature type="signal peptide" evidence="2">
    <location>
        <begin position="1"/>
        <end position="16"/>
    </location>
</feature>
<keyword evidence="4" id="KW-1185">Reference proteome</keyword>
<accession>A0AAN5C7K6</accession>